<dbReference type="Gene3D" id="3.90.1070.10">
    <property type="match status" value="1"/>
</dbReference>
<comment type="caution">
    <text evidence="1">The sequence shown here is derived from an EMBL/GenBank/DDBJ whole genome shotgun (WGS) entry which is preliminary data.</text>
</comment>
<dbReference type="PANTHER" id="PTHR10000:SF8">
    <property type="entry name" value="HAD SUPERFAMILY HYDROLASE-LIKE, TYPE 3"/>
    <property type="match status" value="1"/>
</dbReference>
<reference evidence="1 2" key="1">
    <citation type="submission" date="2017-04" db="EMBL/GenBank/DDBJ databases">
        <title>Novel microbial lineages endemic to geothermal iron-oxide mats fill important gaps in the evolutionary history of Archaea.</title>
        <authorList>
            <person name="Jay Z.J."/>
            <person name="Beam J.P."/>
            <person name="Dlakic M."/>
            <person name="Rusch D.B."/>
            <person name="Kozubal M.A."/>
            <person name="Inskeep W.P."/>
        </authorList>
    </citation>
    <scope>NUCLEOTIDE SEQUENCE [LARGE SCALE GENOMIC DNA]</scope>
    <source>
        <strain evidence="1">OSP_D</strain>
    </source>
</reference>
<protein>
    <recommendedName>
        <fullName evidence="3">Phosphoglycolate phosphatase</fullName>
    </recommendedName>
</protein>
<gene>
    <name evidence="1" type="ORF">B9Q03_14185</name>
</gene>
<dbReference type="Gene3D" id="3.40.50.1000">
    <property type="entry name" value="HAD superfamily/HAD-like"/>
    <property type="match status" value="1"/>
</dbReference>
<name>A0A2R6A7T1_9ARCH</name>
<dbReference type="Proteomes" id="UP000240322">
    <property type="component" value="Unassembled WGS sequence"/>
</dbReference>
<organism evidence="1 2">
    <name type="scientific">Candidatus Marsarchaeota G2 archaeon OSP_D</name>
    <dbReference type="NCBI Taxonomy" id="1978157"/>
    <lineage>
        <taxon>Archaea</taxon>
        <taxon>Candidatus Marsarchaeota</taxon>
        <taxon>Candidatus Marsarchaeota group 2</taxon>
    </lineage>
</organism>
<evidence type="ECO:0000313" key="1">
    <source>
        <dbReference type="EMBL" id="PSN82456.1"/>
    </source>
</evidence>
<accession>A0A2R6A7T1</accession>
<dbReference type="EMBL" id="NEXE01000360">
    <property type="protein sequence ID" value="PSN82456.1"/>
    <property type="molecule type" value="Genomic_DNA"/>
</dbReference>
<dbReference type="SUPFAM" id="SSF56784">
    <property type="entry name" value="HAD-like"/>
    <property type="match status" value="1"/>
</dbReference>
<dbReference type="GO" id="GO:0000287">
    <property type="term" value="F:magnesium ion binding"/>
    <property type="evidence" value="ECO:0007669"/>
    <property type="project" value="TreeGrafter"/>
</dbReference>
<sequence>MNKHMDPLLVALDLDGTIKPPFGQVDSEVLECIAKLRRRGILFVLVTGRCFGDVRSMVPPALFDAMVVENGAIIVIKGIKHVLAPEWWLAKRSTLPPNLIGGCEEIIVSMDADLHQQAQWLASKTGGRLERNKDRLMLLPPGVDKASGLLRVLEVLHVERERTVCIGDGENDLPLFELCGIKVALKNSVAQLKEKANYVSAKEDGKGVVEALTHYFA</sequence>
<evidence type="ECO:0000313" key="2">
    <source>
        <dbReference type="Proteomes" id="UP000240322"/>
    </source>
</evidence>
<dbReference type="GO" id="GO:0016791">
    <property type="term" value="F:phosphatase activity"/>
    <property type="evidence" value="ECO:0007669"/>
    <property type="project" value="TreeGrafter"/>
</dbReference>
<dbReference type="InterPro" id="IPR023214">
    <property type="entry name" value="HAD_sf"/>
</dbReference>
<dbReference type="GO" id="GO:0005829">
    <property type="term" value="C:cytosol"/>
    <property type="evidence" value="ECO:0007669"/>
    <property type="project" value="TreeGrafter"/>
</dbReference>
<dbReference type="Pfam" id="PF08282">
    <property type="entry name" value="Hydrolase_3"/>
    <property type="match status" value="2"/>
</dbReference>
<evidence type="ECO:0008006" key="3">
    <source>
        <dbReference type="Google" id="ProtNLM"/>
    </source>
</evidence>
<dbReference type="PANTHER" id="PTHR10000">
    <property type="entry name" value="PHOSPHOSERINE PHOSPHATASE"/>
    <property type="match status" value="1"/>
</dbReference>
<proteinExistence type="predicted"/>
<dbReference type="InterPro" id="IPR036412">
    <property type="entry name" value="HAD-like_sf"/>
</dbReference>
<dbReference type="AlphaFoldDB" id="A0A2R6A7T1"/>